<protein>
    <submittedName>
        <fullName evidence="2">Uncharacterized protein</fullName>
    </submittedName>
</protein>
<name>A0A9X1SZ72_9ACTN</name>
<reference evidence="2" key="1">
    <citation type="submission" date="2021-11" db="EMBL/GenBank/DDBJ databases">
        <title>Streptomyces corallinus and Kineosporia corallina sp. nov., two new coral-derived marine actinobacteria.</title>
        <authorList>
            <person name="Buangrab K."/>
            <person name="Sutthacheep M."/>
            <person name="Yeemin T."/>
            <person name="Harunari E."/>
            <person name="Igarashi Y."/>
            <person name="Sripreechasak P."/>
            <person name="Kanchanasin P."/>
            <person name="Tanasupawat S."/>
            <person name="Phongsopitanun W."/>
        </authorList>
    </citation>
    <scope>NUCLEOTIDE SEQUENCE</scope>
    <source>
        <strain evidence="2">JCM 31032</strain>
    </source>
</reference>
<feature type="transmembrane region" description="Helical" evidence="1">
    <location>
        <begin position="325"/>
        <end position="345"/>
    </location>
</feature>
<feature type="transmembrane region" description="Helical" evidence="1">
    <location>
        <begin position="56"/>
        <end position="77"/>
    </location>
</feature>
<dbReference type="RefSeq" id="WP_231441158.1">
    <property type="nucleotide sequence ID" value="NZ_JAJOMB010000005.1"/>
</dbReference>
<keyword evidence="1" id="KW-0812">Transmembrane</keyword>
<dbReference type="EMBL" id="JAJOMB010000005">
    <property type="protein sequence ID" value="MCD5311698.1"/>
    <property type="molecule type" value="Genomic_DNA"/>
</dbReference>
<sequence length="420" mass="45805">MLKAVGEAFSVVGAGAKLWLKHWPVLLTIALLALAGRMGAQWAALRLSDIYNTLGWLALVFGPLSAVTGIVLMLYTLRHSMPALTRAADTTAPEDPLRHRERRLIDMLASVLVPFLAVYASYGFLKEDLFRFYNSLYGEEYAQADFFSGELSDGSRFEIGTGWVLPVVIVSAVVLKFGLAKLEGRKSGWGLGLLGAYVEALWLAAIATYLTIYKDIAWDWVESRRGVEMFVDGWEAMLSKLGPFADVVDAVGSFAINVAANVDSLIIVPIAWLTVGAVVYGHKLVEPSPPPQPRLLRMVPGPVRRAGLELSSEVTERFHGLFGGLRQLAVAGLAPMLMFVVAFLASKRLEDGLNELARWIIGPQSASQYLAFTPHITIFTRAIGLTVTMCLLAAAVERVLATGGAVRDDEEETERTRQPA</sequence>
<evidence type="ECO:0000256" key="1">
    <source>
        <dbReference type="SAM" id="Phobius"/>
    </source>
</evidence>
<evidence type="ECO:0000313" key="2">
    <source>
        <dbReference type="EMBL" id="MCD5311698.1"/>
    </source>
</evidence>
<organism evidence="2 3">
    <name type="scientific">Kineosporia babensis</name>
    <dbReference type="NCBI Taxonomy" id="499548"/>
    <lineage>
        <taxon>Bacteria</taxon>
        <taxon>Bacillati</taxon>
        <taxon>Actinomycetota</taxon>
        <taxon>Actinomycetes</taxon>
        <taxon>Kineosporiales</taxon>
        <taxon>Kineosporiaceae</taxon>
        <taxon>Kineosporia</taxon>
    </lineage>
</organism>
<keyword evidence="1" id="KW-1133">Transmembrane helix</keyword>
<comment type="caution">
    <text evidence="2">The sequence shown here is derived from an EMBL/GenBank/DDBJ whole genome shotgun (WGS) entry which is preliminary data.</text>
</comment>
<dbReference type="AlphaFoldDB" id="A0A9X1SZ72"/>
<feature type="transmembrane region" description="Helical" evidence="1">
    <location>
        <begin position="25"/>
        <end position="44"/>
    </location>
</feature>
<feature type="transmembrane region" description="Helical" evidence="1">
    <location>
        <begin position="104"/>
        <end position="125"/>
    </location>
</feature>
<keyword evidence="3" id="KW-1185">Reference proteome</keyword>
<accession>A0A9X1SZ72</accession>
<feature type="transmembrane region" description="Helical" evidence="1">
    <location>
        <begin position="160"/>
        <end position="179"/>
    </location>
</feature>
<dbReference type="Proteomes" id="UP001138997">
    <property type="component" value="Unassembled WGS sequence"/>
</dbReference>
<keyword evidence="1" id="KW-0472">Membrane</keyword>
<evidence type="ECO:0000313" key="3">
    <source>
        <dbReference type="Proteomes" id="UP001138997"/>
    </source>
</evidence>
<gene>
    <name evidence="2" type="ORF">LR394_12375</name>
</gene>
<proteinExistence type="predicted"/>
<feature type="transmembrane region" description="Helical" evidence="1">
    <location>
        <begin position="191"/>
        <end position="212"/>
    </location>
</feature>